<protein>
    <recommendedName>
        <fullName evidence="4">DUF5640 domain-containing protein</fullName>
    </recommendedName>
</protein>
<keyword evidence="1" id="KW-1133">Transmembrane helix</keyword>
<dbReference type="AlphaFoldDB" id="A0A3E2WHE0"/>
<organism evidence="2 3">
    <name type="scientific">Hungatella hathewayi</name>
    <dbReference type="NCBI Taxonomy" id="154046"/>
    <lineage>
        <taxon>Bacteria</taxon>
        <taxon>Bacillati</taxon>
        <taxon>Bacillota</taxon>
        <taxon>Clostridia</taxon>
        <taxon>Lachnospirales</taxon>
        <taxon>Lachnospiraceae</taxon>
        <taxon>Hungatella</taxon>
    </lineage>
</organism>
<name>A0A3E2WHE0_9FIRM</name>
<dbReference type="Proteomes" id="UP000261111">
    <property type="component" value="Unassembled WGS sequence"/>
</dbReference>
<keyword evidence="1" id="KW-0472">Membrane</keyword>
<gene>
    <name evidence="2" type="ORF">DWX41_19375</name>
</gene>
<keyword evidence="1" id="KW-0812">Transmembrane</keyword>
<evidence type="ECO:0000313" key="3">
    <source>
        <dbReference type="Proteomes" id="UP000261111"/>
    </source>
</evidence>
<evidence type="ECO:0008006" key="4">
    <source>
        <dbReference type="Google" id="ProtNLM"/>
    </source>
</evidence>
<reference evidence="2 3" key="1">
    <citation type="submission" date="2018-08" db="EMBL/GenBank/DDBJ databases">
        <title>A genome reference for cultivated species of the human gut microbiota.</title>
        <authorList>
            <person name="Zou Y."/>
            <person name="Xue W."/>
            <person name="Luo G."/>
        </authorList>
    </citation>
    <scope>NUCLEOTIDE SEQUENCE [LARGE SCALE GENOMIC DNA]</scope>
    <source>
        <strain evidence="2 3">AF19-21</strain>
    </source>
</reference>
<dbReference type="EMBL" id="QVIA01000028">
    <property type="protein sequence ID" value="RGC26256.1"/>
    <property type="molecule type" value="Genomic_DNA"/>
</dbReference>
<accession>A0A3E2WHE0</accession>
<dbReference type="GeneID" id="93334392"/>
<sequence>MIAKNNEEKRNRIWRAVMAVTTVLIIIIAAFFVIKLFTANPVEGKWSHEDSGLVMSIRGNGTAVLEWPEEFESEGVSVEMRYSVDKDTKTFTLRSDDEAVQKAADASDGTATAEGLSSAVNSLEGTYDYNIEKSTLTLTDREYGDQMIFDKK</sequence>
<evidence type="ECO:0000313" key="2">
    <source>
        <dbReference type="EMBL" id="RGC26256.1"/>
    </source>
</evidence>
<evidence type="ECO:0000256" key="1">
    <source>
        <dbReference type="SAM" id="Phobius"/>
    </source>
</evidence>
<feature type="transmembrane region" description="Helical" evidence="1">
    <location>
        <begin position="12"/>
        <end position="34"/>
    </location>
</feature>
<proteinExistence type="predicted"/>
<dbReference type="RefSeq" id="WP_025657269.1">
    <property type="nucleotide sequence ID" value="NZ_QVIA01000028.1"/>
</dbReference>
<comment type="caution">
    <text evidence="2">The sequence shown here is derived from an EMBL/GenBank/DDBJ whole genome shotgun (WGS) entry which is preliminary data.</text>
</comment>